<sequence>MRFLRWCSVLFFLLPLLVSGQQLQLNTRTFEYQNELLKVKKLYQDQDGFIWLGTAQGLFRFDGLKPEPYRLASKKPLPSVSALFQDKQKQLWIGCDNGKIYRLVNNQLQAFSPEEGTPKEAILDIEEDAKGNIWFATYGEGIYVWIKNRLYNLNTDDGLPDDYIYSLARDAYGQIWAGTDRGIAVCNFSTDKKAIRKIGAAQGLSDNIVTALAPCPARKTIWAGTYSGGFCRIDAATLKISNFPASQNWQEGGVKALLPTGSSCIIGTHGRGLWKFDPTEPERLISLNNDAASTSLRITDLITDAEGTMWVAGNAPEVLTAFPNLRFLETAKGVKPTGVQAVLTGRNGNIWFSTEEGLFCARKQLQGLKVEPAFMEQPFRKFKIISLYEDVHGLLWIGTFGGGLFLADPVSKKVRQFTEKDGLINDNVLSIAGTKEEVWLATLGGASRCRIQPENKALNTPLNFENFNQRDGIGFNYIYQVFIDSKKQVWFATDGKGLIKLQNGRFTRFTEKNGLISRTVYSVAETKDGSLWVSAPKAGIFKFNGTVFKNFGLKEGLRDPDISSLATDKFGNLLILHKKGMDVLEPATGRISYLGEERGLKMKDPNLNTVSRDAAGPVWFGAEKGLAAYQPEKAELPVSPQMRLTSVQLFLKPLGQNAQPLAYDENHITFEYAGLWYQAPADVSYRLKLEGYDREWILSNNRSITYPKLPPGKYTFKVSASATGNFSNAPVQTYTFTIEKPFWNTMWFYLASLAGAGSLLFGFIKSREKRLKKAERLEKDKVMFQFETLKNQVNPHFLFNSFNTLIGIIEDDQEAAVEYVEKLSDFFRDILVYREKDTITVREELVLIQNYYFLQQKRYGSNLKLEVKVPDSVQELRIAPLTLQLLVENAIKHNVVSRSKPLMVEIGAEAENYLAVRNNLQPKKQAERSTGIGLANIRNRYAILGKRPVVINQNDILFEVKVPLFYPE</sequence>
<organism evidence="5 6">
    <name type="scientific">Adhaeribacter soli</name>
    <dbReference type="NCBI Taxonomy" id="2607655"/>
    <lineage>
        <taxon>Bacteria</taxon>
        <taxon>Pseudomonadati</taxon>
        <taxon>Bacteroidota</taxon>
        <taxon>Cytophagia</taxon>
        <taxon>Cytophagales</taxon>
        <taxon>Hymenobacteraceae</taxon>
        <taxon>Adhaeribacter</taxon>
    </lineage>
</organism>
<dbReference type="Pfam" id="PF07495">
    <property type="entry name" value="Y_Y_Y"/>
    <property type="match status" value="1"/>
</dbReference>
<feature type="transmembrane region" description="Helical" evidence="1">
    <location>
        <begin position="746"/>
        <end position="764"/>
    </location>
</feature>
<dbReference type="InterPro" id="IPR010559">
    <property type="entry name" value="Sig_transdc_His_kin_internal"/>
</dbReference>
<feature type="signal peptide" evidence="2">
    <location>
        <begin position="1"/>
        <end position="20"/>
    </location>
</feature>
<comment type="caution">
    <text evidence="5">The sequence shown here is derived from an EMBL/GenBank/DDBJ whole genome shotgun (WGS) entry which is preliminary data.</text>
</comment>
<evidence type="ECO:0000256" key="1">
    <source>
        <dbReference type="SAM" id="Phobius"/>
    </source>
</evidence>
<evidence type="ECO:0000313" key="6">
    <source>
        <dbReference type="Proteomes" id="UP000326570"/>
    </source>
</evidence>
<keyword evidence="6" id="KW-1185">Reference proteome</keyword>
<dbReference type="Pfam" id="PF06580">
    <property type="entry name" value="His_kinase"/>
    <property type="match status" value="1"/>
</dbReference>
<dbReference type="InterPro" id="IPR036890">
    <property type="entry name" value="HATPase_C_sf"/>
</dbReference>
<keyword evidence="1" id="KW-0812">Transmembrane</keyword>
<name>A0A5N1J1G1_9BACT</name>
<feature type="chain" id="PRO_5025039756" description="Histidine kinase" evidence="2">
    <location>
        <begin position="21"/>
        <end position="968"/>
    </location>
</feature>
<reference evidence="5 6" key="1">
    <citation type="submission" date="2019-09" db="EMBL/GenBank/DDBJ databases">
        <title>Genome sequence of Adhaeribacter sp. M2.</title>
        <authorList>
            <person name="Srinivasan S."/>
        </authorList>
    </citation>
    <scope>NUCLEOTIDE SEQUENCE [LARGE SCALE GENOMIC DNA]</scope>
    <source>
        <strain evidence="5 6">M2</strain>
    </source>
</reference>
<feature type="domain" description="Signal transduction histidine kinase internal region" evidence="3">
    <location>
        <begin position="785"/>
        <end position="862"/>
    </location>
</feature>
<dbReference type="SUPFAM" id="SSF63829">
    <property type="entry name" value="Calcium-dependent phosphotriesterase"/>
    <property type="match status" value="3"/>
</dbReference>
<dbReference type="Gene3D" id="2.60.40.10">
    <property type="entry name" value="Immunoglobulins"/>
    <property type="match status" value="1"/>
</dbReference>
<evidence type="ECO:0008006" key="7">
    <source>
        <dbReference type="Google" id="ProtNLM"/>
    </source>
</evidence>
<dbReference type="InterPro" id="IPR011110">
    <property type="entry name" value="Reg_prop"/>
</dbReference>
<dbReference type="PANTHER" id="PTHR34220">
    <property type="entry name" value="SENSOR HISTIDINE KINASE YPDA"/>
    <property type="match status" value="1"/>
</dbReference>
<dbReference type="InterPro" id="IPR013783">
    <property type="entry name" value="Ig-like_fold"/>
</dbReference>
<dbReference type="Gene3D" id="3.30.565.10">
    <property type="entry name" value="Histidine kinase-like ATPase, C-terminal domain"/>
    <property type="match status" value="1"/>
</dbReference>
<gene>
    <name evidence="5" type="ORF">F0P94_09005</name>
</gene>
<feature type="domain" description="Two component regulator three Y" evidence="4">
    <location>
        <begin position="677"/>
        <end position="738"/>
    </location>
</feature>
<accession>A0A5N1J1G1</accession>
<keyword evidence="2" id="KW-0732">Signal</keyword>
<protein>
    <recommendedName>
        <fullName evidence="7">Histidine kinase</fullName>
    </recommendedName>
</protein>
<dbReference type="Gene3D" id="2.130.10.10">
    <property type="entry name" value="YVTN repeat-like/Quinoprotein amine dehydrogenase"/>
    <property type="match status" value="3"/>
</dbReference>
<dbReference type="Pfam" id="PF07494">
    <property type="entry name" value="Reg_prop"/>
    <property type="match status" value="1"/>
</dbReference>
<evidence type="ECO:0000259" key="4">
    <source>
        <dbReference type="Pfam" id="PF07495"/>
    </source>
</evidence>
<dbReference type="InterPro" id="IPR015943">
    <property type="entry name" value="WD40/YVTN_repeat-like_dom_sf"/>
</dbReference>
<evidence type="ECO:0000256" key="2">
    <source>
        <dbReference type="SAM" id="SignalP"/>
    </source>
</evidence>
<dbReference type="GO" id="GO:0000155">
    <property type="term" value="F:phosphorelay sensor kinase activity"/>
    <property type="evidence" value="ECO:0007669"/>
    <property type="project" value="InterPro"/>
</dbReference>
<proteinExistence type="predicted"/>
<dbReference type="InterPro" id="IPR050640">
    <property type="entry name" value="Bact_2-comp_sensor_kinase"/>
</dbReference>
<evidence type="ECO:0000313" key="5">
    <source>
        <dbReference type="EMBL" id="KAA9338919.1"/>
    </source>
</evidence>
<evidence type="ECO:0000259" key="3">
    <source>
        <dbReference type="Pfam" id="PF06580"/>
    </source>
</evidence>
<dbReference type="InterPro" id="IPR011123">
    <property type="entry name" value="Y_Y_Y"/>
</dbReference>
<dbReference type="Proteomes" id="UP000326570">
    <property type="component" value="Unassembled WGS sequence"/>
</dbReference>
<dbReference type="EMBL" id="VTWT01000004">
    <property type="protein sequence ID" value="KAA9338919.1"/>
    <property type="molecule type" value="Genomic_DNA"/>
</dbReference>
<keyword evidence="1" id="KW-0472">Membrane</keyword>
<keyword evidence="1" id="KW-1133">Transmembrane helix</keyword>
<dbReference type="GO" id="GO:0016020">
    <property type="term" value="C:membrane"/>
    <property type="evidence" value="ECO:0007669"/>
    <property type="project" value="InterPro"/>
</dbReference>
<dbReference type="PANTHER" id="PTHR34220:SF7">
    <property type="entry name" value="SENSOR HISTIDINE KINASE YPDA"/>
    <property type="match status" value="1"/>
</dbReference>
<dbReference type="AlphaFoldDB" id="A0A5N1J1G1"/>